<gene>
    <name evidence="3" type="ORF">DM01DRAFT_1334548</name>
</gene>
<dbReference type="SUPFAM" id="SSF160443">
    <property type="entry name" value="SMR domain-like"/>
    <property type="match status" value="1"/>
</dbReference>
<feature type="region of interest" description="Disordered" evidence="1">
    <location>
        <begin position="22"/>
        <end position="114"/>
    </location>
</feature>
<evidence type="ECO:0000256" key="1">
    <source>
        <dbReference type="SAM" id="MobiDB-lite"/>
    </source>
</evidence>
<dbReference type="Pfam" id="PF08590">
    <property type="entry name" value="DUF1771"/>
    <property type="match status" value="1"/>
</dbReference>
<dbReference type="EMBL" id="MCGT01000009">
    <property type="protein sequence ID" value="ORX56995.1"/>
    <property type="molecule type" value="Genomic_DNA"/>
</dbReference>
<dbReference type="AlphaFoldDB" id="A0A1X2GMB0"/>
<protein>
    <submittedName>
        <fullName evidence="3">DUF1771-domain-containing protein</fullName>
    </submittedName>
</protein>
<evidence type="ECO:0000313" key="3">
    <source>
        <dbReference type="EMBL" id="ORX56995.1"/>
    </source>
</evidence>
<reference evidence="3 4" key="1">
    <citation type="submission" date="2016-07" db="EMBL/GenBank/DDBJ databases">
        <title>Pervasive Adenine N6-methylation of Active Genes in Fungi.</title>
        <authorList>
            <consortium name="DOE Joint Genome Institute"/>
            <person name="Mondo S.J."/>
            <person name="Dannebaum R.O."/>
            <person name="Kuo R.C."/>
            <person name="Labutti K."/>
            <person name="Haridas S."/>
            <person name="Kuo A."/>
            <person name="Salamov A."/>
            <person name="Ahrendt S.R."/>
            <person name="Lipzen A."/>
            <person name="Sullivan W."/>
            <person name="Andreopoulos W.B."/>
            <person name="Clum A."/>
            <person name="Lindquist E."/>
            <person name="Daum C."/>
            <person name="Ramamoorthy G.K."/>
            <person name="Gryganskyi A."/>
            <person name="Culley D."/>
            <person name="Magnuson J.K."/>
            <person name="James T.Y."/>
            <person name="O'Malley M.A."/>
            <person name="Stajich J.E."/>
            <person name="Spatafora J.W."/>
            <person name="Visel A."/>
            <person name="Grigoriev I.V."/>
        </authorList>
    </citation>
    <scope>NUCLEOTIDE SEQUENCE [LARGE SCALE GENOMIC DNA]</scope>
    <source>
        <strain evidence="3 4">NRRL 3301</strain>
    </source>
</reference>
<name>A0A1X2GMB0_9FUNG</name>
<comment type="caution">
    <text evidence="3">The sequence shown here is derived from an EMBL/GenBank/DDBJ whole genome shotgun (WGS) entry which is preliminary data.</text>
</comment>
<dbReference type="InterPro" id="IPR013899">
    <property type="entry name" value="DUF1771"/>
</dbReference>
<dbReference type="Gene3D" id="3.30.1370.110">
    <property type="match status" value="1"/>
</dbReference>
<evidence type="ECO:0000259" key="2">
    <source>
        <dbReference type="PROSITE" id="PS50828"/>
    </source>
</evidence>
<feature type="region of interest" description="Disordered" evidence="1">
    <location>
        <begin position="141"/>
        <end position="161"/>
    </location>
</feature>
<dbReference type="SMART" id="SM01162">
    <property type="entry name" value="DUF1771"/>
    <property type="match status" value="1"/>
</dbReference>
<dbReference type="OrthoDB" id="3231855at2759"/>
<keyword evidence="4" id="KW-1185">Reference proteome</keyword>
<accession>A0A1X2GMB0</accession>
<dbReference type="InterPro" id="IPR002625">
    <property type="entry name" value="Smr_dom"/>
</dbReference>
<feature type="compositionally biased region" description="Basic and acidic residues" evidence="1">
    <location>
        <begin position="105"/>
        <end position="114"/>
    </location>
</feature>
<dbReference type="Pfam" id="PF01713">
    <property type="entry name" value="Smr"/>
    <property type="match status" value="1"/>
</dbReference>
<dbReference type="InterPro" id="IPR036063">
    <property type="entry name" value="Smr_dom_sf"/>
</dbReference>
<dbReference type="STRING" id="101127.A0A1X2GMB0"/>
<sequence>MGNSQSLSSNVKQGIQIIQEIKKAKDQFDQQQQQGQGGNQQHGGGYQQQHGQGGHQQGQGGYQQPQPHQGSYQPPQQQGHQQQGHQQQGYQQQPHSNFTPSPSHDYGKVQQEHDDPEYTRLRSMAHDEAEKRNACYDRSQAAYQQGDGARAKEESNQGHEHDRLMKQYNQQAADLAYNQKNAGRAPNEIDLHGLFVAEASDRVEEALQRCQREGYKDLTIIVGKGLHSPDHIAKLKPAITELVKKYQVRCEVGRPNPGCLYVEFGKGTGDMSWLDRVTDTLNKNQTCLIM</sequence>
<evidence type="ECO:0000313" key="4">
    <source>
        <dbReference type="Proteomes" id="UP000242146"/>
    </source>
</evidence>
<dbReference type="InterPro" id="IPR053020">
    <property type="entry name" value="Smr_domain_protein"/>
</dbReference>
<dbReference type="PROSITE" id="PS50828">
    <property type="entry name" value="SMR"/>
    <property type="match status" value="1"/>
</dbReference>
<dbReference type="Proteomes" id="UP000242146">
    <property type="component" value="Unassembled WGS sequence"/>
</dbReference>
<dbReference type="SMART" id="SM00463">
    <property type="entry name" value="SMR"/>
    <property type="match status" value="1"/>
</dbReference>
<dbReference type="PANTHER" id="PTHR47417:SF1">
    <property type="entry name" value="SMR DOMAIN-CONTAINING PROTEIN YPL199C"/>
    <property type="match status" value="1"/>
</dbReference>
<proteinExistence type="predicted"/>
<feature type="compositionally biased region" description="Low complexity" evidence="1">
    <location>
        <begin position="62"/>
        <end position="95"/>
    </location>
</feature>
<dbReference type="PANTHER" id="PTHR47417">
    <property type="entry name" value="SMR DOMAIN-CONTAINING PROTEIN YPL199C"/>
    <property type="match status" value="1"/>
</dbReference>
<feature type="compositionally biased region" description="Gly residues" evidence="1">
    <location>
        <begin position="35"/>
        <end position="61"/>
    </location>
</feature>
<feature type="domain" description="Smr" evidence="2">
    <location>
        <begin position="189"/>
        <end position="265"/>
    </location>
</feature>
<organism evidence="3 4">
    <name type="scientific">Hesseltinella vesiculosa</name>
    <dbReference type="NCBI Taxonomy" id="101127"/>
    <lineage>
        <taxon>Eukaryota</taxon>
        <taxon>Fungi</taxon>
        <taxon>Fungi incertae sedis</taxon>
        <taxon>Mucoromycota</taxon>
        <taxon>Mucoromycotina</taxon>
        <taxon>Mucoromycetes</taxon>
        <taxon>Mucorales</taxon>
        <taxon>Cunninghamellaceae</taxon>
        <taxon>Hesseltinella</taxon>
    </lineage>
</organism>
<feature type="compositionally biased region" description="Basic and acidic residues" evidence="1">
    <location>
        <begin position="149"/>
        <end position="161"/>
    </location>
</feature>